<keyword evidence="2" id="KW-0521">NADP</keyword>
<keyword evidence="4" id="KW-1185">Reference proteome</keyword>
<evidence type="ECO:0000313" key="4">
    <source>
        <dbReference type="Proteomes" id="UP000199382"/>
    </source>
</evidence>
<dbReference type="PRINTS" id="PR00081">
    <property type="entry name" value="GDHRDH"/>
</dbReference>
<dbReference type="RefSeq" id="WP_093153271.1">
    <property type="nucleotide sequence ID" value="NZ_FNEK01000013.1"/>
</dbReference>
<dbReference type="AlphaFoldDB" id="A0A1G8RG76"/>
<dbReference type="PANTHER" id="PTHR44252">
    <property type="entry name" value="D-ERYTHRULOSE REDUCTASE"/>
    <property type="match status" value="1"/>
</dbReference>
<dbReference type="GO" id="GO:0005997">
    <property type="term" value="P:xylulose metabolic process"/>
    <property type="evidence" value="ECO:0007669"/>
    <property type="project" value="TreeGrafter"/>
</dbReference>
<dbReference type="InterPro" id="IPR002347">
    <property type="entry name" value="SDR_fam"/>
</dbReference>
<sequence>MEFEGKSVIVTGAGKGIGRVVSRVMARRGASIIGMSLTQEEMAGLTDETGARCIAADFSDTDKVRAAMKEAGTADYLVNCAGINVLESVLDMTDRGVDAVLNINLRAPIVVAQEFARARVAAGGGGAIVNISSIAGHRGFAEHVAYAASKAGLEGATRVMAKELGQHGIRVVALAPTITMTELAADAWSDPVKSEPMMVRHPVQRFAEPEDVARAVAMLLSDDAGMVTGSVLAVDGGFLAV</sequence>
<evidence type="ECO:0000313" key="3">
    <source>
        <dbReference type="EMBL" id="SDJ15996.1"/>
    </source>
</evidence>
<protein>
    <submittedName>
        <fullName evidence="3">NAD(P)-dependent dehydrogenase, short-chain alcohol dehydrogenase family</fullName>
    </submittedName>
</protein>
<dbReference type="Proteomes" id="UP000199382">
    <property type="component" value="Unassembled WGS sequence"/>
</dbReference>
<dbReference type="InterPro" id="IPR051737">
    <property type="entry name" value="L-xylulose/Carbonyl_redctase"/>
</dbReference>
<evidence type="ECO:0000256" key="2">
    <source>
        <dbReference type="ARBA" id="ARBA00022857"/>
    </source>
</evidence>
<dbReference type="GO" id="GO:0004090">
    <property type="term" value="F:carbonyl reductase (NADPH) activity"/>
    <property type="evidence" value="ECO:0007669"/>
    <property type="project" value="TreeGrafter"/>
</dbReference>
<comment type="similarity">
    <text evidence="1">Belongs to the short-chain dehydrogenases/reductases (SDR) family.</text>
</comment>
<dbReference type="EMBL" id="FNEK01000013">
    <property type="protein sequence ID" value="SDJ15996.1"/>
    <property type="molecule type" value="Genomic_DNA"/>
</dbReference>
<dbReference type="SUPFAM" id="SSF51735">
    <property type="entry name" value="NAD(P)-binding Rossmann-fold domains"/>
    <property type="match status" value="1"/>
</dbReference>
<evidence type="ECO:0000256" key="1">
    <source>
        <dbReference type="ARBA" id="ARBA00006484"/>
    </source>
</evidence>
<organism evidence="3 4">
    <name type="scientific">Aliiruegeria lutimaris</name>
    <dbReference type="NCBI Taxonomy" id="571298"/>
    <lineage>
        <taxon>Bacteria</taxon>
        <taxon>Pseudomonadati</taxon>
        <taxon>Pseudomonadota</taxon>
        <taxon>Alphaproteobacteria</taxon>
        <taxon>Rhodobacterales</taxon>
        <taxon>Roseobacteraceae</taxon>
        <taxon>Aliiruegeria</taxon>
    </lineage>
</organism>
<dbReference type="NCBIfam" id="NF005465">
    <property type="entry name" value="PRK07060.1-2"/>
    <property type="match status" value="1"/>
</dbReference>
<dbReference type="PANTHER" id="PTHR44252:SF3">
    <property type="entry name" value="D-ERYTHRULOSE REDUCTASE-RELATED"/>
    <property type="match status" value="1"/>
</dbReference>
<dbReference type="Gene3D" id="3.40.50.720">
    <property type="entry name" value="NAD(P)-binding Rossmann-like Domain"/>
    <property type="match status" value="1"/>
</dbReference>
<proteinExistence type="inferred from homology"/>
<gene>
    <name evidence="3" type="ORF">SAMN04488026_101310</name>
</gene>
<accession>A0A1G8RG76</accession>
<dbReference type="FunFam" id="3.40.50.720:FF:000084">
    <property type="entry name" value="Short-chain dehydrogenase reductase"/>
    <property type="match status" value="1"/>
</dbReference>
<dbReference type="PRINTS" id="PR00080">
    <property type="entry name" value="SDRFAMILY"/>
</dbReference>
<dbReference type="GO" id="GO:0006006">
    <property type="term" value="P:glucose metabolic process"/>
    <property type="evidence" value="ECO:0007669"/>
    <property type="project" value="TreeGrafter"/>
</dbReference>
<dbReference type="GO" id="GO:0050038">
    <property type="term" value="F:L-xylulose reductase (NADPH) activity"/>
    <property type="evidence" value="ECO:0007669"/>
    <property type="project" value="TreeGrafter"/>
</dbReference>
<name>A0A1G8RG76_9RHOB</name>
<dbReference type="Pfam" id="PF13561">
    <property type="entry name" value="adh_short_C2"/>
    <property type="match status" value="1"/>
</dbReference>
<dbReference type="OrthoDB" id="286404at2"/>
<reference evidence="3 4" key="1">
    <citation type="submission" date="2016-10" db="EMBL/GenBank/DDBJ databases">
        <authorList>
            <person name="de Groot N.N."/>
        </authorList>
    </citation>
    <scope>NUCLEOTIDE SEQUENCE [LARGE SCALE GENOMIC DNA]</scope>
    <source>
        <strain evidence="3 4">DSM 25294</strain>
    </source>
</reference>
<dbReference type="STRING" id="571298.SAMN04488026_101310"/>
<dbReference type="InterPro" id="IPR036291">
    <property type="entry name" value="NAD(P)-bd_dom_sf"/>
</dbReference>